<dbReference type="InterPro" id="IPR036597">
    <property type="entry name" value="Fido-like_dom_sf"/>
</dbReference>
<evidence type="ECO:0000313" key="5">
    <source>
        <dbReference type="Proteomes" id="UP000095541"/>
    </source>
</evidence>
<dbReference type="Pfam" id="PF13776">
    <property type="entry name" value="DUF4172"/>
    <property type="match status" value="1"/>
</dbReference>
<dbReference type="Pfam" id="PF02661">
    <property type="entry name" value="Fic"/>
    <property type="match status" value="1"/>
</dbReference>
<keyword evidence="2" id="KW-0067">ATP-binding</keyword>
<organism evidence="4 5">
    <name type="scientific">Bacteroides thetaiotaomicron</name>
    <dbReference type="NCBI Taxonomy" id="818"/>
    <lineage>
        <taxon>Bacteria</taxon>
        <taxon>Pseudomonadati</taxon>
        <taxon>Bacteroidota</taxon>
        <taxon>Bacteroidia</taxon>
        <taxon>Bacteroidales</taxon>
        <taxon>Bacteroidaceae</taxon>
        <taxon>Bacteroides</taxon>
    </lineage>
</organism>
<dbReference type="PROSITE" id="PS51459">
    <property type="entry name" value="FIDO"/>
    <property type="match status" value="1"/>
</dbReference>
<evidence type="ECO:0000313" key="4">
    <source>
        <dbReference type="EMBL" id="CUP44429.1"/>
    </source>
</evidence>
<evidence type="ECO:0000256" key="1">
    <source>
        <dbReference type="PIRSR" id="PIRSR640198-1"/>
    </source>
</evidence>
<dbReference type="InterPro" id="IPR040198">
    <property type="entry name" value="Fido_containing"/>
</dbReference>
<dbReference type="Proteomes" id="UP000095541">
    <property type="component" value="Unassembled WGS sequence"/>
</dbReference>
<feature type="domain" description="Fido" evidence="3">
    <location>
        <begin position="113"/>
        <end position="267"/>
    </location>
</feature>
<dbReference type="Gene3D" id="1.10.10.10">
    <property type="entry name" value="Winged helix-like DNA-binding domain superfamily/Winged helix DNA-binding domain"/>
    <property type="match status" value="1"/>
</dbReference>
<proteinExistence type="predicted"/>
<dbReference type="SUPFAM" id="SSF140931">
    <property type="entry name" value="Fic-like"/>
    <property type="match status" value="1"/>
</dbReference>
<keyword evidence="2" id="KW-0547">Nucleotide-binding</keyword>
<keyword evidence="4" id="KW-0132">Cell division</keyword>
<keyword evidence="4" id="KW-0131">Cell cycle</keyword>
<dbReference type="GO" id="GO:0051301">
    <property type="term" value="P:cell division"/>
    <property type="evidence" value="ECO:0007669"/>
    <property type="project" value="UniProtKB-KW"/>
</dbReference>
<evidence type="ECO:0000259" key="3">
    <source>
        <dbReference type="PROSITE" id="PS51459"/>
    </source>
</evidence>
<dbReference type="PANTHER" id="PTHR13504:SF33">
    <property type="entry name" value="FIC FAMILY PROTEIN"/>
    <property type="match status" value="1"/>
</dbReference>
<evidence type="ECO:0000256" key="2">
    <source>
        <dbReference type="PIRSR" id="PIRSR640198-2"/>
    </source>
</evidence>
<dbReference type="Gene3D" id="1.10.3290.10">
    <property type="entry name" value="Fido-like domain"/>
    <property type="match status" value="1"/>
</dbReference>
<name>A0A174NEK1_BACT4</name>
<dbReference type="PANTHER" id="PTHR13504">
    <property type="entry name" value="FIDO DOMAIN-CONTAINING PROTEIN DDB_G0283145"/>
    <property type="match status" value="1"/>
</dbReference>
<protein>
    <submittedName>
        <fullName evidence="4">Cell division protein Fic</fullName>
    </submittedName>
</protein>
<dbReference type="RefSeq" id="WP_055217067.1">
    <property type="nucleotide sequence ID" value="NZ_CZBI01000001.1"/>
</dbReference>
<feature type="binding site" evidence="2">
    <location>
        <begin position="244"/>
        <end position="245"/>
    </location>
    <ligand>
        <name>ATP</name>
        <dbReference type="ChEBI" id="CHEBI:30616"/>
    </ligand>
</feature>
<feature type="binding site" evidence="2">
    <location>
        <begin position="206"/>
        <end position="213"/>
    </location>
    <ligand>
        <name>ATP</name>
        <dbReference type="ChEBI" id="CHEBI:30616"/>
    </ligand>
</feature>
<sequence length="428" mass="48967">MFIHDIENWTSFRWNAETLSDAIARTNRAIGYLTGRLSTIGFDSQMAATVEAVTHDVVFSSEIEGVTLNTAEVRSSVARKLGVAVPDTKEPTHYVDGVVEMMLDAVINYETLLTHDRLFGWHTALFPTGKSGTLDITVGAYRTESMEVVSGTFGRERIHYRAPEPGRVLKEMEQFLIWFNDHGVAPSLIKFAIAHLWFVCIHPFDDGNGRIARAISDMVLSQADRSKLRFFSMSMQISREKKEYYRMLERTQRGDGDITEWLKWYFCCLERAVAESNVMLSGILNKAIFWKTHSETVITERQRTVLNIYLNDYEGKLTAKNWSKLAGVSLDTANRDVKDLVAKGILAPVQGRVRDVSYTLNYVKSDSQMRDFSDSTLINRDGKDYILTVYKGRKNLEERITSLDKIRFKQNEISIDDLVYKYFAYLSE</sequence>
<gene>
    <name evidence="4" type="ORF">ERS852557_00613</name>
</gene>
<feature type="active site" evidence="1">
    <location>
        <position position="202"/>
    </location>
</feature>
<dbReference type="GO" id="GO:0005524">
    <property type="term" value="F:ATP binding"/>
    <property type="evidence" value="ECO:0007669"/>
    <property type="project" value="UniProtKB-KW"/>
</dbReference>
<dbReference type="InterPro" id="IPR003812">
    <property type="entry name" value="Fido"/>
</dbReference>
<dbReference type="InterPro" id="IPR036388">
    <property type="entry name" value="WH-like_DNA-bd_sf"/>
</dbReference>
<reference evidence="4 5" key="1">
    <citation type="submission" date="2015-09" db="EMBL/GenBank/DDBJ databases">
        <authorList>
            <consortium name="Pathogen Informatics"/>
        </authorList>
    </citation>
    <scope>NUCLEOTIDE SEQUENCE [LARGE SCALE GENOMIC DNA]</scope>
    <source>
        <strain evidence="4 5">2789STDY5834945</strain>
    </source>
</reference>
<dbReference type="AlphaFoldDB" id="A0A174NEK1"/>
<accession>A0A174NEK1</accession>
<dbReference type="EMBL" id="CZBI01000001">
    <property type="protein sequence ID" value="CUP44429.1"/>
    <property type="molecule type" value="Genomic_DNA"/>
</dbReference>
<dbReference type="InterPro" id="IPR025230">
    <property type="entry name" value="DUF4172"/>
</dbReference>